<keyword evidence="2" id="KW-1185">Reference proteome</keyword>
<comment type="caution">
    <text evidence="1">The sequence shown here is derived from an EMBL/GenBank/DDBJ whole genome shotgun (WGS) entry which is preliminary data.</text>
</comment>
<sequence>MTRSEVHPQKESEEFEQGVQHMRLICYYIATLDIVRGRKLTCWKLETLQWRLLLLPMEGVSALELAGKGQDKSSIQSFYWAR</sequence>
<dbReference type="Proteomes" id="UP001367508">
    <property type="component" value="Unassembled WGS sequence"/>
</dbReference>
<evidence type="ECO:0000313" key="2">
    <source>
        <dbReference type="Proteomes" id="UP001367508"/>
    </source>
</evidence>
<evidence type="ECO:0000313" key="1">
    <source>
        <dbReference type="EMBL" id="KAK7314085.1"/>
    </source>
</evidence>
<dbReference type="EMBL" id="JAYMYQ010000009">
    <property type="protein sequence ID" value="KAK7314085.1"/>
    <property type="molecule type" value="Genomic_DNA"/>
</dbReference>
<gene>
    <name evidence="1" type="ORF">VNO77_39295</name>
</gene>
<reference evidence="1 2" key="1">
    <citation type="submission" date="2024-01" db="EMBL/GenBank/DDBJ databases">
        <title>The genomes of 5 underutilized Papilionoideae crops provide insights into root nodulation and disease resistanc.</title>
        <authorList>
            <person name="Jiang F."/>
        </authorList>
    </citation>
    <scope>NUCLEOTIDE SEQUENCE [LARGE SCALE GENOMIC DNA]</scope>
    <source>
        <strain evidence="1">LVBAO_FW01</strain>
        <tissue evidence="1">Leaves</tissue>
    </source>
</reference>
<name>A0AAN9KAU1_CANGL</name>
<proteinExistence type="predicted"/>
<protein>
    <submittedName>
        <fullName evidence="1">Uncharacterized protein</fullName>
    </submittedName>
</protein>
<dbReference type="AlphaFoldDB" id="A0AAN9KAU1"/>
<accession>A0AAN9KAU1</accession>
<organism evidence="1 2">
    <name type="scientific">Canavalia gladiata</name>
    <name type="common">Sword bean</name>
    <name type="synonym">Dolichos gladiatus</name>
    <dbReference type="NCBI Taxonomy" id="3824"/>
    <lineage>
        <taxon>Eukaryota</taxon>
        <taxon>Viridiplantae</taxon>
        <taxon>Streptophyta</taxon>
        <taxon>Embryophyta</taxon>
        <taxon>Tracheophyta</taxon>
        <taxon>Spermatophyta</taxon>
        <taxon>Magnoliopsida</taxon>
        <taxon>eudicotyledons</taxon>
        <taxon>Gunneridae</taxon>
        <taxon>Pentapetalae</taxon>
        <taxon>rosids</taxon>
        <taxon>fabids</taxon>
        <taxon>Fabales</taxon>
        <taxon>Fabaceae</taxon>
        <taxon>Papilionoideae</taxon>
        <taxon>50 kb inversion clade</taxon>
        <taxon>NPAAA clade</taxon>
        <taxon>indigoferoid/millettioid clade</taxon>
        <taxon>Phaseoleae</taxon>
        <taxon>Canavalia</taxon>
    </lineage>
</organism>